<dbReference type="EMBL" id="CP014844">
    <property type="protein sequence ID" value="AMR77669.1"/>
    <property type="molecule type" value="Genomic_DNA"/>
</dbReference>
<dbReference type="AlphaFoldDB" id="A0A142JHV7"/>
<name>A0A142JHV7_9BURK</name>
<dbReference type="InterPro" id="IPR009057">
    <property type="entry name" value="Homeodomain-like_sf"/>
</dbReference>
<dbReference type="KEGG" id="cnan:A2G96_07935"/>
<accession>A0A142JHV7</accession>
<evidence type="ECO:0000313" key="1">
    <source>
        <dbReference type="EMBL" id="AMR77669.1"/>
    </source>
</evidence>
<protein>
    <submittedName>
        <fullName evidence="1">Terminase</fullName>
    </submittedName>
</protein>
<dbReference type="OrthoDB" id="6464700at2"/>
<evidence type="ECO:0000313" key="2">
    <source>
        <dbReference type="Proteomes" id="UP000075238"/>
    </source>
</evidence>
<gene>
    <name evidence="1" type="ORF">A2G96_07935</name>
</gene>
<reference evidence="1 2" key="1">
    <citation type="submission" date="2016-03" db="EMBL/GenBank/DDBJ databases">
        <title>Complete genome sequence of a novel chlorpyrifos degrading bacterium, Cupriavidus nantongensis sp. X1.</title>
        <authorList>
            <person name="Fang L."/>
        </authorList>
    </citation>
    <scope>NUCLEOTIDE SEQUENCE [LARGE SCALE GENOMIC DNA]</scope>
    <source>
        <strain evidence="1 2">X1</strain>
    </source>
</reference>
<sequence length="151" mass="17063">MARPSKYQPEFAEQVRKLTLLGATNQELADFFGVSTATLRKWGADFPEFLLAQKQGKQLADANVADRLYQRACGFEHDDIDIRVVGGKIRKTKIRKYYPPDTAAAFIWLKNRQPAKWRDKTDPKDADDVPPPVMVTVTVQDASRPEPESDA</sequence>
<keyword evidence="2" id="KW-1185">Reference proteome</keyword>
<dbReference type="Proteomes" id="UP000075238">
    <property type="component" value="Chromosome 1"/>
</dbReference>
<dbReference type="RefSeq" id="WP_062798340.1">
    <property type="nucleotide sequence ID" value="NZ_CP014844.1"/>
</dbReference>
<dbReference type="STRING" id="1796606.A2G96_07935"/>
<organism evidence="1 2">
    <name type="scientific">Cupriavidus nantongensis</name>
    <dbReference type="NCBI Taxonomy" id="1796606"/>
    <lineage>
        <taxon>Bacteria</taxon>
        <taxon>Pseudomonadati</taxon>
        <taxon>Pseudomonadota</taxon>
        <taxon>Betaproteobacteria</taxon>
        <taxon>Burkholderiales</taxon>
        <taxon>Burkholderiaceae</taxon>
        <taxon>Cupriavidus</taxon>
    </lineage>
</organism>
<dbReference type="SUPFAM" id="SSF46689">
    <property type="entry name" value="Homeodomain-like"/>
    <property type="match status" value="1"/>
</dbReference>
<dbReference type="Gene3D" id="1.10.10.60">
    <property type="entry name" value="Homeodomain-like"/>
    <property type="match status" value="1"/>
</dbReference>
<proteinExistence type="predicted"/>